<keyword evidence="1" id="KW-0853">WD repeat</keyword>
<dbReference type="PROSITE" id="PS50082">
    <property type="entry name" value="WD_REPEATS_2"/>
    <property type="match status" value="3"/>
</dbReference>
<protein>
    <submittedName>
        <fullName evidence="3">Uncharacterized protein</fullName>
    </submittedName>
</protein>
<dbReference type="InterPro" id="IPR015943">
    <property type="entry name" value="WD40/YVTN_repeat-like_dom_sf"/>
</dbReference>
<dbReference type="PANTHER" id="PTHR19879">
    <property type="entry name" value="TRANSCRIPTION INITIATION FACTOR TFIID"/>
    <property type="match status" value="1"/>
</dbReference>
<dbReference type="PROSITE" id="PS50294">
    <property type="entry name" value="WD_REPEATS_REGION"/>
    <property type="match status" value="3"/>
</dbReference>
<evidence type="ECO:0000256" key="1">
    <source>
        <dbReference type="ARBA" id="ARBA00022574"/>
    </source>
</evidence>
<accession>X1GED0</accession>
<dbReference type="Gene3D" id="2.130.10.10">
    <property type="entry name" value="YVTN repeat-like/Quinoprotein amine dehydrogenase"/>
    <property type="match status" value="1"/>
</dbReference>
<dbReference type="InterPro" id="IPR020472">
    <property type="entry name" value="WD40_PAC1"/>
</dbReference>
<dbReference type="SMART" id="SM00320">
    <property type="entry name" value="WD40"/>
    <property type="match status" value="3"/>
</dbReference>
<organism evidence="3">
    <name type="scientific">marine sediment metagenome</name>
    <dbReference type="NCBI Taxonomy" id="412755"/>
    <lineage>
        <taxon>unclassified sequences</taxon>
        <taxon>metagenomes</taxon>
        <taxon>ecological metagenomes</taxon>
    </lineage>
</organism>
<dbReference type="InterPro" id="IPR036322">
    <property type="entry name" value="WD40_repeat_dom_sf"/>
</dbReference>
<dbReference type="InterPro" id="IPR001680">
    <property type="entry name" value="WD40_rpt"/>
</dbReference>
<proteinExistence type="predicted"/>
<keyword evidence="2" id="KW-0677">Repeat</keyword>
<evidence type="ECO:0000256" key="2">
    <source>
        <dbReference type="ARBA" id="ARBA00022737"/>
    </source>
</evidence>
<dbReference type="AlphaFoldDB" id="X1GED0"/>
<evidence type="ECO:0000313" key="3">
    <source>
        <dbReference type="EMBL" id="GAH31398.1"/>
    </source>
</evidence>
<dbReference type="Pfam" id="PF00400">
    <property type="entry name" value="WD40"/>
    <property type="match status" value="3"/>
</dbReference>
<feature type="non-terminal residue" evidence="3">
    <location>
        <position position="1"/>
    </location>
</feature>
<reference evidence="3" key="1">
    <citation type="journal article" date="2014" name="Front. Microbiol.">
        <title>High frequency of phylogenetically diverse reductive dehalogenase-homologous genes in deep subseafloor sedimentary metagenomes.</title>
        <authorList>
            <person name="Kawai M."/>
            <person name="Futagami T."/>
            <person name="Toyoda A."/>
            <person name="Takaki Y."/>
            <person name="Nishi S."/>
            <person name="Hori S."/>
            <person name="Arai W."/>
            <person name="Tsubouchi T."/>
            <person name="Morono Y."/>
            <person name="Uchiyama I."/>
            <person name="Ito T."/>
            <person name="Fujiyama A."/>
            <person name="Inagaki F."/>
            <person name="Takami H."/>
        </authorList>
    </citation>
    <scope>NUCLEOTIDE SEQUENCE</scope>
    <source>
        <strain evidence="3">Expedition CK06-06</strain>
    </source>
</reference>
<name>X1GED0_9ZZZZ</name>
<comment type="caution">
    <text evidence="3">The sequence shown here is derived from an EMBL/GenBank/DDBJ whole genome shotgun (WGS) entry which is preliminary data.</text>
</comment>
<dbReference type="EMBL" id="BARU01014110">
    <property type="protein sequence ID" value="GAH31398.1"/>
    <property type="molecule type" value="Genomic_DNA"/>
</dbReference>
<dbReference type="SUPFAM" id="SSF50978">
    <property type="entry name" value="WD40 repeat-like"/>
    <property type="match status" value="1"/>
</dbReference>
<gene>
    <name evidence="3" type="ORF">S03H2_25100</name>
</gene>
<dbReference type="PROSITE" id="PS00678">
    <property type="entry name" value="WD_REPEATS_1"/>
    <property type="match status" value="1"/>
</dbReference>
<dbReference type="PANTHER" id="PTHR19879:SF9">
    <property type="entry name" value="TRANSCRIPTION INITIATION FACTOR TFIID SUBUNIT 5"/>
    <property type="match status" value="1"/>
</dbReference>
<sequence>FLSETPLYSIAFSPDGDILVVGDIDNQIRLWDPDEAFRTGVEGYPDPVILSGHNGADGTFSALIWDLDFNPKEELLASAGGDGTIRLWDIANGESLITLTGFERGVTCVGFSPDGRILASGSLDGTFRLWGIEP</sequence>
<dbReference type="InterPro" id="IPR019775">
    <property type="entry name" value="WD40_repeat_CS"/>
</dbReference>
<dbReference type="PRINTS" id="PR00320">
    <property type="entry name" value="GPROTEINBRPT"/>
</dbReference>